<evidence type="ECO:0000256" key="1">
    <source>
        <dbReference type="ARBA" id="ARBA00006987"/>
    </source>
</evidence>
<comment type="similarity">
    <text evidence="1">Belongs to the UPF0065 (bug) family.</text>
</comment>
<keyword evidence="4" id="KW-1185">Reference proteome</keyword>
<name>A0A444MB52_9RHOB</name>
<gene>
    <name evidence="3" type="ORF">EP867_10730</name>
</gene>
<evidence type="ECO:0000256" key="2">
    <source>
        <dbReference type="SAM" id="SignalP"/>
    </source>
</evidence>
<dbReference type="CDD" id="cd07012">
    <property type="entry name" value="PBP2_Bug_TTT"/>
    <property type="match status" value="1"/>
</dbReference>
<proteinExistence type="inferred from homology"/>
<keyword evidence="2" id="KW-0732">Signal</keyword>
<evidence type="ECO:0000313" key="3">
    <source>
        <dbReference type="EMBL" id="RWY40955.1"/>
    </source>
</evidence>
<dbReference type="PANTHER" id="PTHR42928:SF5">
    <property type="entry name" value="BLR1237 PROTEIN"/>
    <property type="match status" value="1"/>
</dbReference>
<dbReference type="InterPro" id="IPR042100">
    <property type="entry name" value="Bug_dom1"/>
</dbReference>
<accession>A0A444MB52</accession>
<sequence length="326" mass="34708">MTRYLSRRLTLSLLAGASFAMTQGLPALASDGPITIIVPYAAGGINDAFGRKIADGLSREIGRTVLVENKPGANGILAATHVARAKNDGTTLFLTGTGPLSLNTMLRDNLPFTAESFDPVAMMFDGVLTISVPTALGVSSLEELIAHARKTGRPLRYGTQGPGSVMDLYGRIFSQHFGVEMVPVAYKNNPSSLVDLLGGQLEVSFVSPMSLTEYAKAGTVKILALTGSARDPKWPDIPTVGELGHSNLEISYWTAIHAPAGLPEDLKQAYAAAIVKTVNSPDFLELLSNSGQYPKAGGPEVLAAQMQTDRETWGAIIEKNNLRIRE</sequence>
<protein>
    <submittedName>
        <fullName evidence="3">Tripartite tricarboxylate transporter substrate binding protein</fullName>
    </submittedName>
</protein>
<comment type="caution">
    <text evidence="3">The sequence shown here is derived from an EMBL/GenBank/DDBJ whole genome shotgun (WGS) entry which is preliminary data.</text>
</comment>
<dbReference type="Pfam" id="PF03401">
    <property type="entry name" value="TctC"/>
    <property type="match status" value="1"/>
</dbReference>
<dbReference type="EMBL" id="SBLC01000013">
    <property type="protein sequence ID" value="RWY40955.1"/>
    <property type="molecule type" value="Genomic_DNA"/>
</dbReference>
<dbReference type="Gene3D" id="3.40.190.150">
    <property type="entry name" value="Bordetella uptake gene, domain 1"/>
    <property type="match status" value="1"/>
</dbReference>
<dbReference type="InterPro" id="IPR005064">
    <property type="entry name" value="BUG"/>
</dbReference>
<dbReference type="PIRSF" id="PIRSF017082">
    <property type="entry name" value="YflP"/>
    <property type="match status" value="1"/>
</dbReference>
<feature type="chain" id="PRO_5019562799" evidence="2">
    <location>
        <begin position="30"/>
        <end position="326"/>
    </location>
</feature>
<dbReference type="Proteomes" id="UP000287168">
    <property type="component" value="Unassembled WGS sequence"/>
</dbReference>
<feature type="signal peptide" evidence="2">
    <location>
        <begin position="1"/>
        <end position="29"/>
    </location>
</feature>
<dbReference type="PANTHER" id="PTHR42928">
    <property type="entry name" value="TRICARBOXYLATE-BINDING PROTEIN"/>
    <property type="match status" value="1"/>
</dbReference>
<organism evidence="3 4">
    <name type="scientific">Falsigemmobacter intermedius</name>
    <dbReference type="NCBI Taxonomy" id="1553448"/>
    <lineage>
        <taxon>Bacteria</taxon>
        <taxon>Pseudomonadati</taxon>
        <taxon>Pseudomonadota</taxon>
        <taxon>Alphaproteobacteria</taxon>
        <taxon>Rhodobacterales</taxon>
        <taxon>Paracoccaceae</taxon>
        <taxon>Falsigemmobacter</taxon>
    </lineage>
</organism>
<dbReference type="RefSeq" id="WP_128489017.1">
    <property type="nucleotide sequence ID" value="NZ_JBHLXB010000003.1"/>
</dbReference>
<dbReference type="AlphaFoldDB" id="A0A444MB52"/>
<evidence type="ECO:0000313" key="4">
    <source>
        <dbReference type="Proteomes" id="UP000287168"/>
    </source>
</evidence>
<dbReference type="OrthoDB" id="8970543at2"/>
<dbReference type="SUPFAM" id="SSF53850">
    <property type="entry name" value="Periplasmic binding protein-like II"/>
    <property type="match status" value="1"/>
</dbReference>
<reference evidence="3 4" key="1">
    <citation type="journal article" date="2015" name="Int. J. Syst. Evol. Microbiol.">
        <title>Gemmobacter intermedius sp. nov., isolated from a white stork (Ciconia ciconia).</title>
        <authorList>
            <person name="Kampfer P."/>
            <person name="Jerzak L."/>
            <person name="Wilharm G."/>
            <person name="Golke J."/>
            <person name="Busse H.J."/>
            <person name="Glaeser S.P."/>
        </authorList>
    </citation>
    <scope>NUCLEOTIDE SEQUENCE [LARGE SCALE GENOMIC DNA]</scope>
    <source>
        <strain evidence="3 4">119/4</strain>
    </source>
</reference>
<dbReference type="Gene3D" id="3.40.190.10">
    <property type="entry name" value="Periplasmic binding protein-like II"/>
    <property type="match status" value="1"/>
</dbReference>